<name>A0A5K1JA64_9ACTN</name>
<dbReference type="AlphaFoldDB" id="A0A5K1JA64"/>
<keyword evidence="2" id="KW-0812">Transmembrane</keyword>
<dbReference type="InterPro" id="IPR050256">
    <property type="entry name" value="Glycosyltransferase_2"/>
</dbReference>
<comment type="similarity">
    <text evidence="1">Belongs to the glycosyltransferase 2 family.</text>
</comment>
<feature type="domain" description="Glycosyltransferase 2-like" evidence="3">
    <location>
        <begin position="8"/>
        <end position="137"/>
    </location>
</feature>
<accession>A0A5K1JA64</accession>
<dbReference type="RefSeq" id="WP_152068257.1">
    <property type="nucleotide sequence ID" value="NZ_CABWIF010000033.1"/>
</dbReference>
<dbReference type="InterPro" id="IPR029044">
    <property type="entry name" value="Nucleotide-diphossugar_trans"/>
</dbReference>
<evidence type="ECO:0000259" key="3">
    <source>
        <dbReference type="Pfam" id="PF00535"/>
    </source>
</evidence>
<feature type="transmembrane region" description="Helical" evidence="2">
    <location>
        <begin position="265"/>
        <end position="288"/>
    </location>
</feature>
<reference evidence="4 5" key="1">
    <citation type="submission" date="2019-10" db="EMBL/GenBank/DDBJ databases">
        <authorList>
            <person name="Wolf R A."/>
        </authorList>
    </citation>
    <scope>NUCLEOTIDE SEQUENCE [LARGE SCALE GENOMIC DNA]</scope>
    <source>
        <strain evidence="4">Collinsella_aerofaciens_DSM_13712</strain>
    </source>
</reference>
<dbReference type="PANTHER" id="PTHR48090">
    <property type="entry name" value="UNDECAPRENYL-PHOSPHATE 4-DEOXY-4-FORMAMIDO-L-ARABINOSE TRANSFERASE-RELATED"/>
    <property type="match status" value="1"/>
</dbReference>
<protein>
    <submittedName>
        <fullName evidence="4">Polyprenol monophosphomannose synthase</fullName>
        <ecNumber evidence="4">2.4.1.-</ecNumber>
    </submittedName>
</protein>
<evidence type="ECO:0000313" key="4">
    <source>
        <dbReference type="EMBL" id="VWM00718.1"/>
    </source>
</evidence>
<dbReference type="Proteomes" id="UP000368032">
    <property type="component" value="Unassembled WGS sequence"/>
</dbReference>
<evidence type="ECO:0000313" key="5">
    <source>
        <dbReference type="Proteomes" id="UP000368032"/>
    </source>
</evidence>
<dbReference type="EMBL" id="CABWIF010000033">
    <property type="protein sequence ID" value="VWM00718.1"/>
    <property type="molecule type" value="Genomic_DNA"/>
</dbReference>
<dbReference type="PANTHER" id="PTHR48090:SF7">
    <property type="entry name" value="RFBJ PROTEIN"/>
    <property type="match status" value="1"/>
</dbReference>
<keyword evidence="4" id="KW-0328">Glycosyltransferase</keyword>
<proteinExistence type="inferred from homology"/>
<dbReference type="EC" id="2.4.1.-" evidence="4"/>
<organism evidence="4 5">
    <name type="scientific">Collinsella aerofaciens</name>
    <dbReference type="NCBI Taxonomy" id="74426"/>
    <lineage>
        <taxon>Bacteria</taxon>
        <taxon>Bacillati</taxon>
        <taxon>Actinomycetota</taxon>
        <taxon>Coriobacteriia</taxon>
        <taxon>Coriobacteriales</taxon>
        <taxon>Coriobacteriaceae</taxon>
        <taxon>Collinsella</taxon>
    </lineage>
</organism>
<keyword evidence="2" id="KW-1133">Transmembrane helix</keyword>
<evidence type="ECO:0000256" key="2">
    <source>
        <dbReference type="SAM" id="Phobius"/>
    </source>
</evidence>
<keyword evidence="2" id="KW-0472">Membrane</keyword>
<feature type="transmembrane region" description="Helical" evidence="2">
    <location>
        <begin position="233"/>
        <end position="253"/>
    </location>
</feature>
<dbReference type="Pfam" id="PF00535">
    <property type="entry name" value="Glycos_transf_2"/>
    <property type="match status" value="1"/>
</dbReference>
<dbReference type="Gene3D" id="3.90.550.10">
    <property type="entry name" value="Spore Coat Polysaccharide Biosynthesis Protein SpsA, Chain A"/>
    <property type="match status" value="1"/>
</dbReference>
<dbReference type="CDD" id="cd04179">
    <property type="entry name" value="DPM_DPG-synthase_like"/>
    <property type="match status" value="1"/>
</dbReference>
<dbReference type="SUPFAM" id="SSF53448">
    <property type="entry name" value="Nucleotide-diphospho-sugar transferases"/>
    <property type="match status" value="1"/>
</dbReference>
<keyword evidence="4" id="KW-0808">Transferase</keyword>
<sequence length="314" mass="35203">MDYRNVAVLIPCYNEAVTIKKVVEDFKRELPGAAIYVYDNNSTDGTARIARDAGAIVRYESRQGKGNVCRQMFRDIEADCYLMVDGDDTYPAESAAALCSPVLNGEADMTVGDRLSNGTYAEENKRAFHDFGNNLVRAMIKWIYGYSFDDVMTGYRAMSRPFVKTFPVLSEGFQIETELSIHAVDHRWRIKDVPIVYRDRPEGSVSKLNTVSDGIKVTSMIGTLFKDYRPLKFFGLTAAIFAIIGLILGIPVIAEYAQTGLVPRLPTAILAAAFMFLCGLSLATGFVLDSVAKVERKQWELKVYEEYERAENRE</sequence>
<evidence type="ECO:0000256" key="1">
    <source>
        <dbReference type="ARBA" id="ARBA00006739"/>
    </source>
</evidence>
<dbReference type="InterPro" id="IPR001173">
    <property type="entry name" value="Glyco_trans_2-like"/>
</dbReference>
<dbReference type="GO" id="GO:0016757">
    <property type="term" value="F:glycosyltransferase activity"/>
    <property type="evidence" value="ECO:0007669"/>
    <property type="project" value="UniProtKB-KW"/>
</dbReference>
<gene>
    <name evidence="4" type="primary">ppm1</name>
    <name evidence="4" type="ORF">CKJAJONC_00510</name>
</gene>